<evidence type="ECO:0000256" key="16">
    <source>
        <dbReference type="ARBA" id="ARBA00049551"/>
    </source>
</evidence>
<accession>A0A384R315</accession>
<evidence type="ECO:0000256" key="17">
    <source>
        <dbReference type="RuleBase" id="RU003403"/>
    </source>
</evidence>
<keyword evidence="7 17" id="KW-0812">Transmembrane</keyword>
<dbReference type="InterPro" id="IPR050175">
    <property type="entry name" value="Complex_I_Subunit_2"/>
</dbReference>
<feature type="domain" description="NADH dehydrogenase subunit 2 C-terminal" evidence="19">
    <location>
        <begin position="290"/>
        <end position="343"/>
    </location>
</feature>
<keyword evidence="13 17" id="KW-0830">Ubiquinone</keyword>
<keyword evidence="11 17" id="KW-1133">Transmembrane helix</keyword>
<keyword evidence="12 17" id="KW-0520">NAD</keyword>
<evidence type="ECO:0000256" key="4">
    <source>
        <dbReference type="ARBA" id="ARBA00021008"/>
    </source>
</evidence>
<comment type="function">
    <text evidence="17">Core subunit of the mitochondrial membrane respiratory chain NADH dehydrogenase (Complex I) which catalyzes electron transfer from NADH through the respiratory chain, using ubiquinone as an electron acceptor. Essential for the catalytic activity and assembly of complex I.</text>
</comment>
<evidence type="ECO:0000256" key="7">
    <source>
        <dbReference type="ARBA" id="ARBA00022692"/>
    </source>
</evidence>
<dbReference type="GO" id="GO:0005743">
    <property type="term" value="C:mitochondrial inner membrane"/>
    <property type="evidence" value="ECO:0007669"/>
    <property type="project" value="UniProtKB-SubCell"/>
</dbReference>
<comment type="similarity">
    <text evidence="2 17">Belongs to the complex I subunit 2 family.</text>
</comment>
<evidence type="ECO:0000256" key="14">
    <source>
        <dbReference type="ARBA" id="ARBA00023128"/>
    </source>
</evidence>
<evidence type="ECO:0000256" key="9">
    <source>
        <dbReference type="ARBA" id="ARBA00022967"/>
    </source>
</evidence>
<evidence type="ECO:0000256" key="13">
    <source>
        <dbReference type="ARBA" id="ARBA00023075"/>
    </source>
</evidence>
<geneLocation type="mitochondrion" evidence="20"/>
<evidence type="ECO:0000256" key="12">
    <source>
        <dbReference type="ARBA" id="ARBA00023027"/>
    </source>
</evidence>
<dbReference type="Pfam" id="PF06444">
    <property type="entry name" value="NADH_dehy_S2_C"/>
    <property type="match status" value="1"/>
</dbReference>
<protein>
    <recommendedName>
        <fullName evidence="4 17">NADH-ubiquinone oxidoreductase chain 2</fullName>
        <ecNumber evidence="3 17">7.1.1.2</ecNumber>
    </recommendedName>
</protein>
<feature type="transmembrane region" description="Helical" evidence="17">
    <location>
        <begin position="57"/>
        <end position="76"/>
    </location>
</feature>
<evidence type="ECO:0000256" key="8">
    <source>
        <dbReference type="ARBA" id="ARBA00022792"/>
    </source>
</evidence>
<keyword evidence="9 17" id="KW-1278">Translocase</keyword>
<feature type="transmembrane region" description="Helical" evidence="17">
    <location>
        <begin position="191"/>
        <end position="217"/>
    </location>
</feature>
<comment type="subcellular location">
    <subcellularLocation>
        <location evidence="1 17">Mitochondrion inner membrane</location>
        <topology evidence="1 17">Multi-pass membrane protein</topology>
    </subcellularLocation>
</comment>
<evidence type="ECO:0000256" key="1">
    <source>
        <dbReference type="ARBA" id="ARBA00004448"/>
    </source>
</evidence>
<dbReference type="Pfam" id="PF00361">
    <property type="entry name" value="Proton_antipo_M"/>
    <property type="match status" value="1"/>
</dbReference>
<keyword evidence="5" id="KW-0813">Transport</keyword>
<dbReference type="GO" id="GO:0006120">
    <property type="term" value="P:mitochondrial electron transport, NADH to ubiquinone"/>
    <property type="evidence" value="ECO:0007669"/>
    <property type="project" value="InterPro"/>
</dbReference>
<evidence type="ECO:0000256" key="15">
    <source>
        <dbReference type="ARBA" id="ARBA00023136"/>
    </source>
</evidence>
<keyword evidence="6 17" id="KW-0679">Respiratory chain</keyword>
<evidence type="ECO:0000256" key="5">
    <source>
        <dbReference type="ARBA" id="ARBA00022448"/>
    </source>
</evidence>
<sequence>MTPTSMMIVFLGITIGTIMTMSSSNSLMAWIGLELNMLAILPIISKPKTTRASEATTKYFLTQAIASAMMLLSSTMNAWQTGNWSILELKNKFSTTIMALSLMMKMGAAPIHFWLPEVLQGTTLQTALLITTWQKIAPITLMYMISNNIQPTILVSAGILSMIIGGLGGINQTQLRKMMAYSSINNLGWTITIMAFFPNMALMNIFTYIIMTTPIFLTMTNMSTKTLQNLSTTWTTSMTMTLSIALLMLSTSGLPPFTGFMPKMLILNELISQKLTTLATLAIMTSLISLMFYLRITYLIMMLTPPTTTPSSAKWRIQNQKSQPMTMMIPTALFITHLIPAIPY</sequence>
<reference evidence="20" key="1">
    <citation type="journal article" date="2018" name="Zootaxa">
        <title>A molecular phylogenetic hypothesis for the Asian agamid lizard genus Phrynocephalus reveals discrete biogeographic clades implicated by plate tectonics.</title>
        <authorList>
            <person name="Macey J.R."/>
            <person name="Schulte J.A.II."/>
            <person name="Ananjeva N.B."/>
            <person name="Van Dyke E.T."/>
            <person name="Wang Y."/>
            <person name="Orlov N."/>
            <person name="Shafiei S."/>
            <person name="Robinson M.D."/>
            <person name="Dujsebayeva T."/>
            <person name="Freund G.S."/>
            <person name="Fischer C.M."/>
            <person name="Liu D."/>
            <person name="Papenfuss T.J."/>
        </authorList>
    </citation>
    <scope>NUCLEOTIDE SEQUENCE</scope>
</reference>
<feature type="transmembrane region" description="Helical" evidence="17">
    <location>
        <begin position="278"/>
        <end position="304"/>
    </location>
</feature>
<dbReference type="InterPro" id="IPR010933">
    <property type="entry name" value="NADH_DH_su2_C"/>
</dbReference>
<keyword evidence="8 17" id="KW-0999">Mitochondrion inner membrane</keyword>
<keyword evidence="14 17" id="KW-0496">Mitochondrion</keyword>
<evidence type="ECO:0000256" key="3">
    <source>
        <dbReference type="ARBA" id="ARBA00012944"/>
    </source>
</evidence>
<feature type="domain" description="NADH:quinone oxidoreductase/Mrp antiporter transmembrane" evidence="18">
    <location>
        <begin position="24"/>
        <end position="289"/>
    </location>
</feature>
<dbReference type="PRINTS" id="PR01436">
    <property type="entry name" value="NADHDHGNASE2"/>
</dbReference>
<evidence type="ECO:0000256" key="10">
    <source>
        <dbReference type="ARBA" id="ARBA00022982"/>
    </source>
</evidence>
<evidence type="ECO:0000259" key="19">
    <source>
        <dbReference type="Pfam" id="PF06444"/>
    </source>
</evidence>
<evidence type="ECO:0000313" key="20">
    <source>
        <dbReference type="EMBL" id="AJA04779.1"/>
    </source>
</evidence>
<evidence type="ECO:0000256" key="2">
    <source>
        <dbReference type="ARBA" id="ARBA00007012"/>
    </source>
</evidence>
<keyword evidence="10 17" id="KW-0249">Electron transport</keyword>
<evidence type="ECO:0000259" key="18">
    <source>
        <dbReference type="Pfam" id="PF00361"/>
    </source>
</evidence>
<dbReference type="EC" id="7.1.1.2" evidence="3 17"/>
<dbReference type="InterPro" id="IPR001750">
    <property type="entry name" value="ND/Mrp_TM"/>
</dbReference>
<dbReference type="EMBL" id="KJ195942">
    <property type="protein sequence ID" value="AJA04779.1"/>
    <property type="molecule type" value="Genomic_DNA"/>
</dbReference>
<organism evidence="20">
    <name type="scientific">Phrynocephalus przewalskii</name>
    <dbReference type="NCBI Taxonomy" id="171649"/>
    <lineage>
        <taxon>Eukaryota</taxon>
        <taxon>Metazoa</taxon>
        <taxon>Chordata</taxon>
        <taxon>Craniata</taxon>
        <taxon>Vertebrata</taxon>
        <taxon>Euteleostomi</taxon>
        <taxon>Lepidosauria</taxon>
        <taxon>Squamata</taxon>
        <taxon>Bifurcata</taxon>
        <taxon>Unidentata</taxon>
        <taxon>Episquamata</taxon>
        <taxon>Toxicofera</taxon>
        <taxon>Iguania</taxon>
        <taxon>Acrodonta</taxon>
        <taxon>Agamidae</taxon>
        <taxon>Agaminae</taxon>
        <taxon>Phrynocephalus</taxon>
    </lineage>
</organism>
<feature type="transmembrane region" description="Helical" evidence="17">
    <location>
        <begin position="96"/>
        <end position="115"/>
    </location>
</feature>
<feature type="transmembrane region" description="Helical" evidence="17">
    <location>
        <begin position="237"/>
        <end position="257"/>
    </location>
</feature>
<feature type="transmembrane region" description="Helical" evidence="17">
    <location>
        <begin position="5"/>
        <end position="21"/>
    </location>
</feature>
<dbReference type="PANTHER" id="PTHR46552:SF1">
    <property type="entry name" value="NADH-UBIQUINONE OXIDOREDUCTASE CHAIN 2"/>
    <property type="match status" value="1"/>
</dbReference>
<evidence type="ECO:0000256" key="11">
    <source>
        <dbReference type="ARBA" id="ARBA00022989"/>
    </source>
</evidence>
<feature type="transmembrane region" description="Helical" evidence="17">
    <location>
        <begin position="152"/>
        <end position="170"/>
    </location>
</feature>
<dbReference type="AlphaFoldDB" id="A0A384R315"/>
<comment type="catalytic activity">
    <reaction evidence="16 17">
        <text>a ubiquinone + NADH + 5 H(+)(in) = a ubiquinol + NAD(+) + 4 H(+)(out)</text>
        <dbReference type="Rhea" id="RHEA:29091"/>
        <dbReference type="Rhea" id="RHEA-COMP:9565"/>
        <dbReference type="Rhea" id="RHEA-COMP:9566"/>
        <dbReference type="ChEBI" id="CHEBI:15378"/>
        <dbReference type="ChEBI" id="CHEBI:16389"/>
        <dbReference type="ChEBI" id="CHEBI:17976"/>
        <dbReference type="ChEBI" id="CHEBI:57540"/>
        <dbReference type="ChEBI" id="CHEBI:57945"/>
        <dbReference type="EC" id="7.1.1.2"/>
    </reaction>
</comment>
<dbReference type="InterPro" id="IPR003917">
    <property type="entry name" value="NADH_UbQ_OxRdtase_chain2"/>
</dbReference>
<proteinExistence type="inferred from homology"/>
<gene>
    <name evidence="20" type="primary">ND2</name>
</gene>
<keyword evidence="15 17" id="KW-0472">Membrane</keyword>
<evidence type="ECO:0000256" key="6">
    <source>
        <dbReference type="ARBA" id="ARBA00022660"/>
    </source>
</evidence>
<dbReference type="GO" id="GO:0008137">
    <property type="term" value="F:NADH dehydrogenase (ubiquinone) activity"/>
    <property type="evidence" value="ECO:0007669"/>
    <property type="project" value="UniProtKB-EC"/>
</dbReference>
<name>A0A384R315_9SAUR</name>
<dbReference type="PANTHER" id="PTHR46552">
    <property type="entry name" value="NADH-UBIQUINONE OXIDOREDUCTASE CHAIN 2"/>
    <property type="match status" value="1"/>
</dbReference>